<name>A0A7W7QSN7_9ACTN</name>
<sequence>MKQYVDWHAAYTIEKRIMVGHERVRKSSRARTIVVCVVVAGVVLVCGLFLLNRDDSRQVDLSTVLDQVRSGRVFTAKIVDAERRIEIITVDKKHFHAYWGETDERGASLVDVLTKAQLPGGYSVEVPISRG</sequence>
<dbReference type="Proteomes" id="UP000552644">
    <property type="component" value="Unassembled WGS sequence"/>
</dbReference>
<comment type="caution">
    <text evidence="2">The sequence shown here is derived from an EMBL/GenBank/DDBJ whole genome shotgun (WGS) entry which is preliminary data.</text>
</comment>
<dbReference type="AlphaFoldDB" id="A0A7W7QSN7"/>
<organism evidence="2 3">
    <name type="scientific">Streptosporangium saharense</name>
    <dbReference type="NCBI Taxonomy" id="1706840"/>
    <lineage>
        <taxon>Bacteria</taxon>
        <taxon>Bacillati</taxon>
        <taxon>Actinomycetota</taxon>
        <taxon>Actinomycetes</taxon>
        <taxon>Streptosporangiales</taxon>
        <taxon>Streptosporangiaceae</taxon>
        <taxon>Streptosporangium</taxon>
    </lineage>
</organism>
<feature type="transmembrane region" description="Helical" evidence="1">
    <location>
        <begin position="32"/>
        <end position="51"/>
    </location>
</feature>
<keyword evidence="3" id="KW-1185">Reference proteome</keyword>
<keyword evidence="1" id="KW-1133">Transmembrane helix</keyword>
<keyword evidence="1" id="KW-0812">Transmembrane</keyword>
<proteinExistence type="predicted"/>
<evidence type="ECO:0000313" key="3">
    <source>
        <dbReference type="Proteomes" id="UP000552644"/>
    </source>
</evidence>
<reference evidence="2 3" key="1">
    <citation type="submission" date="2020-08" db="EMBL/GenBank/DDBJ databases">
        <title>Genomic Encyclopedia of Type Strains, Phase III (KMG-III): the genomes of soil and plant-associated and newly described type strains.</title>
        <authorList>
            <person name="Whitman W."/>
        </authorList>
    </citation>
    <scope>NUCLEOTIDE SEQUENCE [LARGE SCALE GENOMIC DNA]</scope>
    <source>
        <strain evidence="2 3">CECT 8840</strain>
    </source>
</reference>
<protein>
    <submittedName>
        <fullName evidence="2">Uncharacterized protein</fullName>
    </submittedName>
</protein>
<keyword evidence="1" id="KW-0472">Membrane</keyword>
<gene>
    <name evidence="2" type="ORF">FHS44_006221</name>
</gene>
<evidence type="ECO:0000256" key="1">
    <source>
        <dbReference type="SAM" id="Phobius"/>
    </source>
</evidence>
<dbReference type="RefSeq" id="WP_184720945.1">
    <property type="nucleotide sequence ID" value="NZ_JACHJP010000008.1"/>
</dbReference>
<dbReference type="EMBL" id="JACHJP010000008">
    <property type="protein sequence ID" value="MBB4919085.1"/>
    <property type="molecule type" value="Genomic_DNA"/>
</dbReference>
<accession>A0A7W7QSN7</accession>
<evidence type="ECO:0000313" key="2">
    <source>
        <dbReference type="EMBL" id="MBB4919085.1"/>
    </source>
</evidence>